<dbReference type="AlphaFoldDB" id="A0A374MYK7"/>
<reference evidence="1 2" key="1">
    <citation type="submission" date="2018-08" db="EMBL/GenBank/DDBJ databases">
        <title>A genome reference for cultivated species of the human gut microbiota.</title>
        <authorList>
            <person name="Zou Y."/>
            <person name="Xue W."/>
            <person name="Luo G."/>
        </authorList>
    </citation>
    <scope>NUCLEOTIDE SEQUENCE [LARGE SCALE GENOMIC DNA]</scope>
    <source>
        <strain evidence="1 2">TM10-1AC</strain>
    </source>
</reference>
<dbReference type="Proteomes" id="UP000262524">
    <property type="component" value="Unassembled WGS sequence"/>
</dbReference>
<evidence type="ECO:0000313" key="1">
    <source>
        <dbReference type="EMBL" id="RGI75657.1"/>
    </source>
</evidence>
<sequence length="65" mass="7505">MYGELGYVFEVSLYFPIDVGKYGELGYVFEVSLYFPIDVGKYLCESTDGIFEYHTILELKDTTIL</sequence>
<organism evidence="1 2">
    <name type="scientific">Anaerobutyricum hallii</name>
    <dbReference type="NCBI Taxonomy" id="39488"/>
    <lineage>
        <taxon>Bacteria</taxon>
        <taxon>Bacillati</taxon>
        <taxon>Bacillota</taxon>
        <taxon>Clostridia</taxon>
        <taxon>Lachnospirales</taxon>
        <taxon>Lachnospiraceae</taxon>
        <taxon>Anaerobutyricum</taxon>
    </lineage>
</organism>
<name>A0A374MYK7_9FIRM</name>
<evidence type="ECO:0000313" key="2">
    <source>
        <dbReference type="Proteomes" id="UP000262524"/>
    </source>
</evidence>
<gene>
    <name evidence="1" type="ORF">DXD91_15870</name>
</gene>
<dbReference type="EMBL" id="QSOE01000212">
    <property type="protein sequence ID" value="RGI75657.1"/>
    <property type="molecule type" value="Genomic_DNA"/>
</dbReference>
<protein>
    <submittedName>
        <fullName evidence="1">Uncharacterized protein</fullName>
    </submittedName>
</protein>
<proteinExistence type="predicted"/>
<accession>A0A374MYK7</accession>
<comment type="caution">
    <text evidence="1">The sequence shown here is derived from an EMBL/GenBank/DDBJ whole genome shotgun (WGS) entry which is preliminary data.</text>
</comment>